<evidence type="ECO:0000256" key="1">
    <source>
        <dbReference type="ARBA" id="ARBA00009451"/>
    </source>
</evidence>
<accession>A0ABW2IGI3</accession>
<dbReference type="InterPro" id="IPR005727">
    <property type="entry name" value="Ribosomal_uL22_bac/chlpt-type"/>
</dbReference>
<evidence type="ECO:0000256" key="3">
    <source>
        <dbReference type="ARBA" id="ARBA00022884"/>
    </source>
</evidence>
<dbReference type="SUPFAM" id="SSF54843">
    <property type="entry name" value="Ribosomal protein L22"/>
    <property type="match status" value="1"/>
</dbReference>
<comment type="similarity">
    <text evidence="1 7 8">Belongs to the universal ribosomal protein uL22 family.</text>
</comment>
<gene>
    <name evidence="7 11" type="primary">rplV</name>
    <name evidence="11" type="ORF">ACFQS8_00425</name>
</gene>
<dbReference type="InterPro" id="IPR036394">
    <property type="entry name" value="Ribosomal_uL22_sf"/>
</dbReference>
<organism evidence="11 12">
    <name type="scientific">Hirschia litorea</name>
    <dbReference type="NCBI Taxonomy" id="1199156"/>
    <lineage>
        <taxon>Bacteria</taxon>
        <taxon>Pseudomonadati</taxon>
        <taxon>Pseudomonadota</taxon>
        <taxon>Alphaproteobacteria</taxon>
        <taxon>Hyphomonadales</taxon>
        <taxon>Hyphomonadaceae</taxon>
        <taxon>Hirschia</taxon>
    </lineage>
</organism>
<dbReference type="Gene3D" id="3.90.470.10">
    <property type="entry name" value="Ribosomal protein L22/L17"/>
    <property type="match status" value="1"/>
</dbReference>
<dbReference type="InterPro" id="IPR001063">
    <property type="entry name" value="Ribosomal_uL22"/>
</dbReference>
<dbReference type="EMBL" id="JBHTBR010000002">
    <property type="protein sequence ID" value="MFC7290067.1"/>
    <property type="molecule type" value="Genomic_DNA"/>
</dbReference>
<name>A0ABW2IGI3_9PROT</name>
<evidence type="ECO:0000256" key="5">
    <source>
        <dbReference type="ARBA" id="ARBA00023274"/>
    </source>
</evidence>
<protein>
    <recommendedName>
        <fullName evidence="6 7">Large ribosomal subunit protein uL22</fullName>
    </recommendedName>
</protein>
<evidence type="ECO:0000256" key="9">
    <source>
        <dbReference type="RuleBase" id="RU004006"/>
    </source>
</evidence>
<dbReference type="Pfam" id="PF00237">
    <property type="entry name" value="Ribosomal_L22"/>
    <property type="match status" value="1"/>
</dbReference>
<evidence type="ECO:0000256" key="2">
    <source>
        <dbReference type="ARBA" id="ARBA00022730"/>
    </source>
</evidence>
<keyword evidence="12" id="KW-1185">Reference proteome</keyword>
<proteinExistence type="inferred from homology"/>
<dbReference type="CDD" id="cd00336">
    <property type="entry name" value="Ribosomal_L22"/>
    <property type="match status" value="1"/>
</dbReference>
<dbReference type="HAMAP" id="MF_01331_B">
    <property type="entry name" value="Ribosomal_uL22_B"/>
    <property type="match status" value="1"/>
</dbReference>
<dbReference type="Proteomes" id="UP001596492">
    <property type="component" value="Unassembled WGS sequence"/>
</dbReference>
<dbReference type="GO" id="GO:0005840">
    <property type="term" value="C:ribosome"/>
    <property type="evidence" value="ECO:0007669"/>
    <property type="project" value="UniProtKB-KW"/>
</dbReference>
<sequence>MGKAKNPPKQASNESRAVLRMLRVSPQKLNLIAQTIRGLSAEKAQAELTFSRKRHSQDVLKLLNSAIANAENNHGLDIDSLVVAQAHVGKNLVMKRIRARARGRAARILKPFSQLTIVLRDSSMDAESQEAA</sequence>
<dbReference type="RefSeq" id="WP_382164650.1">
    <property type="nucleotide sequence ID" value="NZ_JBHTBR010000002.1"/>
</dbReference>
<comment type="caution">
    <text evidence="11">The sequence shown here is derived from an EMBL/GenBank/DDBJ whole genome shotgun (WGS) entry which is preliminary data.</text>
</comment>
<evidence type="ECO:0000256" key="8">
    <source>
        <dbReference type="RuleBase" id="RU004005"/>
    </source>
</evidence>
<dbReference type="PANTHER" id="PTHR13501">
    <property type="entry name" value="CHLOROPLAST 50S RIBOSOMAL PROTEIN L22-RELATED"/>
    <property type="match status" value="1"/>
</dbReference>
<keyword evidence="4 7" id="KW-0689">Ribosomal protein</keyword>
<evidence type="ECO:0000256" key="7">
    <source>
        <dbReference type="HAMAP-Rule" id="MF_01331"/>
    </source>
</evidence>
<comment type="function">
    <text evidence="7">The globular domain of the protein is located near the polypeptide exit tunnel on the outside of the subunit, while an extended beta-hairpin is found that lines the wall of the exit tunnel in the center of the 70S ribosome.</text>
</comment>
<evidence type="ECO:0000256" key="6">
    <source>
        <dbReference type="ARBA" id="ARBA00035207"/>
    </source>
</evidence>
<evidence type="ECO:0000313" key="12">
    <source>
        <dbReference type="Proteomes" id="UP001596492"/>
    </source>
</evidence>
<keyword evidence="3 7" id="KW-0694">RNA-binding</keyword>
<keyword evidence="5 7" id="KW-0687">Ribonucleoprotein</keyword>
<evidence type="ECO:0000256" key="10">
    <source>
        <dbReference type="RuleBase" id="RU004008"/>
    </source>
</evidence>
<evidence type="ECO:0000256" key="4">
    <source>
        <dbReference type="ARBA" id="ARBA00022980"/>
    </source>
</evidence>
<comment type="subunit">
    <text evidence="7 9">Part of the 50S ribosomal subunit.</text>
</comment>
<evidence type="ECO:0000313" key="11">
    <source>
        <dbReference type="EMBL" id="MFC7290067.1"/>
    </source>
</evidence>
<reference evidence="12" key="1">
    <citation type="journal article" date="2019" name="Int. J. Syst. Evol. Microbiol.">
        <title>The Global Catalogue of Microorganisms (GCM) 10K type strain sequencing project: providing services to taxonomists for standard genome sequencing and annotation.</title>
        <authorList>
            <consortium name="The Broad Institute Genomics Platform"/>
            <consortium name="The Broad Institute Genome Sequencing Center for Infectious Disease"/>
            <person name="Wu L."/>
            <person name="Ma J."/>
        </authorList>
    </citation>
    <scope>NUCLEOTIDE SEQUENCE [LARGE SCALE GENOMIC DNA]</scope>
    <source>
        <strain evidence="12">CCUG 51308</strain>
    </source>
</reference>
<dbReference type="PANTHER" id="PTHR13501:SF8">
    <property type="entry name" value="LARGE RIBOSOMAL SUBUNIT PROTEIN UL22M"/>
    <property type="match status" value="1"/>
</dbReference>
<keyword evidence="2 7" id="KW-0699">rRNA-binding</keyword>
<dbReference type="NCBIfam" id="TIGR01044">
    <property type="entry name" value="rplV_bact"/>
    <property type="match status" value="1"/>
</dbReference>
<comment type="function">
    <text evidence="7 10">This protein binds specifically to 23S rRNA; its binding is stimulated by other ribosomal proteins, e.g., L4, L17, and L20. It is important during the early stages of 50S assembly. It makes multiple contacts with different domains of the 23S rRNA in the assembled 50S subunit and ribosome.</text>
</comment>
<dbReference type="InterPro" id="IPR047867">
    <property type="entry name" value="Ribosomal_uL22_bac/org-type"/>
</dbReference>